<evidence type="ECO:0000256" key="6">
    <source>
        <dbReference type="ARBA" id="ARBA00023004"/>
    </source>
</evidence>
<dbReference type="SUPFAM" id="SSF56634">
    <property type="entry name" value="Heme-dependent catalase-like"/>
    <property type="match status" value="1"/>
</dbReference>
<keyword evidence="2 7" id="KW-0575">Peroxidase</keyword>
<dbReference type="PROSITE" id="PS51402">
    <property type="entry name" value="CATALASE_3"/>
    <property type="match status" value="1"/>
</dbReference>
<keyword evidence="3 7" id="KW-0349">Heme</keyword>
<dbReference type="GO" id="GO:0042542">
    <property type="term" value="P:response to hydrogen peroxide"/>
    <property type="evidence" value="ECO:0007669"/>
    <property type="project" value="TreeGrafter"/>
</dbReference>
<feature type="active site" evidence="8">
    <location>
        <position position="56"/>
    </location>
</feature>
<dbReference type="InterPro" id="IPR020835">
    <property type="entry name" value="Catalase_sf"/>
</dbReference>
<proteinExistence type="inferred from homology"/>
<dbReference type="PRINTS" id="PR00067">
    <property type="entry name" value="CATALASE"/>
</dbReference>
<evidence type="ECO:0000259" key="11">
    <source>
        <dbReference type="SMART" id="SM01060"/>
    </source>
</evidence>
<feature type="domain" description="Catalase core" evidence="11">
    <location>
        <begin position="13"/>
        <end position="337"/>
    </location>
</feature>
<dbReference type="Pfam" id="PF00199">
    <property type="entry name" value="Catalase"/>
    <property type="match status" value="1"/>
</dbReference>
<dbReference type="SMART" id="SM01060">
    <property type="entry name" value="Catalase"/>
    <property type="match status" value="1"/>
</dbReference>
<protein>
    <recommendedName>
        <fullName evidence="7">Catalase-related peroxidase</fullName>
        <ecNumber evidence="7">1.11.1.-</ecNumber>
    </recommendedName>
</protein>
<evidence type="ECO:0000256" key="1">
    <source>
        <dbReference type="ARBA" id="ARBA00005329"/>
    </source>
</evidence>
<keyword evidence="13" id="KW-1185">Reference proteome</keyword>
<dbReference type="GO" id="GO:0020037">
    <property type="term" value="F:heme binding"/>
    <property type="evidence" value="ECO:0007669"/>
    <property type="project" value="InterPro"/>
</dbReference>
<accession>A0A1H0F978</accession>
<comment type="function">
    <text evidence="7">Has an organic peroxide-dependent peroxidase activity.</text>
</comment>
<dbReference type="OrthoDB" id="255727at2"/>
<dbReference type="InterPro" id="IPR018028">
    <property type="entry name" value="Catalase"/>
</dbReference>
<evidence type="ECO:0000313" key="12">
    <source>
        <dbReference type="EMBL" id="SDN91121.1"/>
    </source>
</evidence>
<dbReference type="GO" id="GO:0042744">
    <property type="term" value="P:hydrogen peroxide catabolic process"/>
    <property type="evidence" value="ECO:0007669"/>
    <property type="project" value="TreeGrafter"/>
</dbReference>
<sequence>MKSKPCPRPILYGTLAALLVGMSPQALAADDEVTPDQVVGAFEKLFGVTKGERRNHTKGTCAVGEFVGLPAAADYTRSAMFSGKPVPVVARFSLGGGNPKASDAGKSPRGMALEFRLPDSALQHMTMLNVPVFGAAVPQTFFDQLQALVPDPQTGKSDPEKLKAFAASHPDSHALGQFMASHNPPPSYANAAYFGIHTFRFTNARGEVTPVRWRFVPADGEKQLTAEEMKTLPADFLEKRLIERAGQGPIKWDMWIAVGQPGDPQDDPTRSWPDDRKQVQLGTLTLTQAMPQKGAECEKINFDPMVMADGISATNDPVLRFRSPAYAVSFAKRLSGQ</sequence>
<evidence type="ECO:0000256" key="5">
    <source>
        <dbReference type="ARBA" id="ARBA00023002"/>
    </source>
</evidence>
<feature type="signal peptide" evidence="10">
    <location>
        <begin position="1"/>
        <end position="28"/>
    </location>
</feature>
<keyword evidence="5 7" id="KW-0560">Oxidoreductase</keyword>
<name>A0A1H0F978_9PSED</name>
<evidence type="ECO:0000256" key="2">
    <source>
        <dbReference type="ARBA" id="ARBA00022559"/>
    </source>
</evidence>
<evidence type="ECO:0000256" key="3">
    <source>
        <dbReference type="ARBA" id="ARBA00022617"/>
    </source>
</evidence>
<dbReference type="GO" id="GO:0046872">
    <property type="term" value="F:metal ion binding"/>
    <property type="evidence" value="ECO:0007669"/>
    <property type="project" value="UniProtKB-KW"/>
</dbReference>
<feature type="binding site" description="axial binding residue" evidence="9">
    <location>
        <position position="326"/>
    </location>
    <ligand>
        <name>heme</name>
        <dbReference type="ChEBI" id="CHEBI:30413"/>
    </ligand>
    <ligandPart>
        <name>Fe</name>
        <dbReference type="ChEBI" id="CHEBI:18248"/>
    </ligandPart>
</feature>
<evidence type="ECO:0000256" key="9">
    <source>
        <dbReference type="PIRSR" id="PIRSR000296-2"/>
    </source>
</evidence>
<evidence type="ECO:0000256" key="7">
    <source>
        <dbReference type="PIRNR" id="PIRNR000296"/>
    </source>
</evidence>
<dbReference type="GO" id="GO:0004096">
    <property type="term" value="F:catalase activity"/>
    <property type="evidence" value="ECO:0007669"/>
    <property type="project" value="InterPro"/>
</dbReference>
<evidence type="ECO:0000256" key="10">
    <source>
        <dbReference type="SAM" id="SignalP"/>
    </source>
</evidence>
<dbReference type="PIRSF" id="PIRSF000296">
    <property type="entry name" value="SrpA"/>
    <property type="match status" value="1"/>
</dbReference>
<dbReference type="PANTHER" id="PTHR11465">
    <property type="entry name" value="CATALASE"/>
    <property type="match status" value="1"/>
</dbReference>
<dbReference type="EC" id="1.11.1.-" evidence="7"/>
<dbReference type="InterPro" id="IPR011614">
    <property type="entry name" value="Catalase_core"/>
</dbReference>
<dbReference type="AlphaFoldDB" id="A0A1H0F978"/>
<dbReference type="Gene3D" id="1.20.1280.120">
    <property type="match status" value="1"/>
</dbReference>
<dbReference type="CDD" id="cd08153">
    <property type="entry name" value="srpA_like"/>
    <property type="match status" value="1"/>
</dbReference>
<dbReference type="STRING" id="198616.SAMN05216193_106102"/>
<keyword evidence="6 7" id="KW-0408">Iron</keyword>
<feature type="chain" id="PRO_5017466148" description="Catalase-related peroxidase" evidence="10">
    <location>
        <begin position="29"/>
        <end position="337"/>
    </location>
</feature>
<dbReference type="GO" id="GO:0005737">
    <property type="term" value="C:cytoplasm"/>
    <property type="evidence" value="ECO:0007669"/>
    <property type="project" value="TreeGrafter"/>
</dbReference>
<comment type="similarity">
    <text evidence="1 7">Belongs to the catalase family.</text>
</comment>
<comment type="cofactor">
    <cofactor evidence="7">
        <name>heme</name>
        <dbReference type="ChEBI" id="CHEBI:30413"/>
    </cofactor>
</comment>
<dbReference type="InterPro" id="IPR024168">
    <property type="entry name" value="Catalase_SrpA-type_pred"/>
</dbReference>
<organism evidence="12 13">
    <name type="scientific">Pseudomonas jinjuensis</name>
    <dbReference type="NCBI Taxonomy" id="198616"/>
    <lineage>
        <taxon>Bacteria</taxon>
        <taxon>Pseudomonadati</taxon>
        <taxon>Pseudomonadota</taxon>
        <taxon>Gammaproteobacteria</taxon>
        <taxon>Pseudomonadales</taxon>
        <taxon>Pseudomonadaceae</taxon>
        <taxon>Pseudomonas</taxon>
    </lineage>
</organism>
<dbReference type="Proteomes" id="UP000242957">
    <property type="component" value="Unassembled WGS sequence"/>
</dbReference>
<keyword evidence="4 7" id="KW-0479">Metal-binding</keyword>
<keyword evidence="10" id="KW-0732">Signal</keyword>
<evidence type="ECO:0000313" key="13">
    <source>
        <dbReference type="Proteomes" id="UP000242957"/>
    </source>
</evidence>
<dbReference type="PANTHER" id="PTHR11465:SF9">
    <property type="entry name" value="CATALASE"/>
    <property type="match status" value="1"/>
</dbReference>
<evidence type="ECO:0000256" key="4">
    <source>
        <dbReference type="ARBA" id="ARBA00022723"/>
    </source>
</evidence>
<evidence type="ECO:0000256" key="8">
    <source>
        <dbReference type="PIRSR" id="PIRSR000296-1"/>
    </source>
</evidence>
<dbReference type="EMBL" id="FNIJ01000006">
    <property type="protein sequence ID" value="SDN91121.1"/>
    <property type="molecule type" value="Genomic_DNA"/>
</dbReference>
<dbReference type="RefSeq" id="WP_084310772.1">
    <property type="nucleotide sequence ID" value="NZ_FNIJ01000006.1"/>
</dbReference>
<reference evidence="13" key="1">
    <citation type="submission" date="2016-10" db="EMBL/GenBank/DDBJ databases">
        <authorList>
            <person name="Varghese N."/>
            <person name="Submissions S."/>
        </authorList>
    </citation>
    <scope>NUCLEOTIDE SEQUENCE [LARGE SCALE GENOMIC DNA]</scope>
    <source>
        <strain evidence="13">JCM 21621</strain>
    </source>
</reference>
<gene>
    <name evidence="12" type="ORF">SAMN05216193_106102</name>
</gene>
<dbReference type="Gene3D" id="2.40.180.10">
    <property type="entry name" value="Catalase core domain"/>
    <property type="match status" value="1"/>
</dbReference>